<dbReference type="KEGG" id="cdc:CD196_0801"/>
<dbReference type="PROSITE" id="PS50995">
    <property type="entry name" value="HTH_MARR_2"/>
    <property type="match status" value="1"/>
</dbReference>
<evidence type="ECO:0000256" key="1">
    <source>
        <dbReference type="ARBA" id="ARBA00023015"/>
    </source>
</evidence>
<gene>
    <name evidence="5" type="ordered locus">CD196_0801</name>
</gene>
<dbReference type="SMR" id="A0A0H3N044"/>
<dbReference type="Proteomes" id="UP000002068">
    <property type="component" value="Chromosome"/>
</dbReference>
<dbReference type="AlphaFoldDB" id="A0A0H3N044"/>
<dbReference type="EMBL" id="FN538970">
    <property type="protein sequence ID" value="CBA61531.1"/>
    <property type="molecule type" value="Genomic_DNA"/>
</dbReference>
<dbReference type="SUPFAM" id="SSF46785">
    <property type="entry name" value="Winged helix' DNA-binding domain"/>
    <property type="match status" value="1"/>
</dbReference>
<dbReference type="InterPro" id="IPR000835">
    <property type="entry name" value="HTH_MarR-typ"/>
</dbReference>
<dbReference type="PANTHER" id="PTHR42756:SF1">
    <property type="entry name" value="TRANSCRIPTIONAL REPRESSOR OF EMRAB OPERON"/>
    <property type="match status" value="1"/>
</dbReference>
<accession>A0A0H3N044</accession>
<dbReference type="HOGENOM" id="CLU_083287_27_7_9"/>
<keyword evidence="3" id="KW-0804">Transcription</keyword>
<sequence>MILLKSNYDCFRIAMLLKELYSKTMYTVEENFKENGLTHQQIIVIKLVAHNQELTISQLCDEMSLAKGTVSGIISRLEQIGYIEKFKKSNDKRNTYVKFTTTGFEFATNFKIKMQESFDDIFKNCDENELSDLVKNLRNILAKVKER</sequence>
<dbReference type="PRINTS" id="PR00598">
    <property type="entry name" value="HTHMARR"/>
</dbReference>
<evidence type="ECO:0000313" key="5">
    <source>
        <dbReference type="EMBL" id="CBA61531.1"/>
    </source>
</evidence>
<dbReference type="GO" id="GO:0003677">
    <property type="term" value="F:DNA binding"/>
    <property type="evidence" value="ECO:0007669"/>
    <property type="project" value="UniProtKB-KW"/>
</dbReference>
<dbReference type="InterPro" id="IPR023187">
    <property type="entry name" value="Tscrpt_reg_MarR-type_CS"/>
</dbReference>
<name>A0A0H3N044_CLODC</name>
<dbReference type="Gene3D" id="1.10.10.10">
    <property type="entry name" value="Winged helix-like DNA-binding domain superfamily/Winged helix DNA-binding domain"/>
    <property type="match status" value="1"/>
</dbReference>
<evidence type="ECO:0000256" key="3">
    <source>
        <dbReference type="ARBA" id="ARBA00023163"/>
    </source>
</evidence>
<proteinExistence type="predicted"/>
<dbReference type="SMART" id="SM00347">
    <property type="entry name" value="HTH_MARR"/>
    <property type="match status" value="1"/>
</dbReference>
<dbReference type="GO" id="GO:0003700">
    <property type="term" value="F:DNA-binding transcription factor activity"/>
    <property type="evidence" value="ECO:0007669"/>
    <property type="project" value="InterPro"/>
</dbReference>
<keyword evidence="2" id="KW-0238">DNA-binding</keyword>
<reference evidence="5 6" key="1">
    <citation type="journal article" date="2009" name="Genome Biol.">
        <title>Comparative genome and phenotypic analysis of Clostridium difficile 027 strains provides insight into the evolution of a hypervirulent bacterium.</title>
        <authorList>
            <person name="Stabler R.A."/>
            <person name="He M."/>
            <person name="Dawson L."/>
            <person name="Martin M."/>
            <person name="Valiente E."/>
            <person name="Corton C."/>
            <person name="Lawley T.D."/>
            <person name="Sebaihia M."/>
            <person name="Quail M.A."/>
            <person name="Rose G."/>
            <person name="Gerding D.N."/>
            <person name="Gibert M."/>
            <person name="Popoff M.R."/>
            <person name="Parkhill J."/>
            <person name="Dougan G."/>
            <person name="Wren B.W."/>
        </authorList>
    </citation>
    <scope>NUCLEOTIDE SEQUENCE [LARGE SCALE GENOMIC DNA]</scope>
    <source>
        <strain evidence="5 6">CD196</strain>
    </source>
</reference>
<dbReference type="InterPro" id="IPR036388">
    <property type="entry name" value="WH-like_DNA-bd_sf"/>
</dbReference>
<dbReference type="PROSITE" id="PS01117">
    <property type="entry name" value="HTH_MARR_1"/>
    <property type="match status" value="1"/>
</dbReference>
<dbReference type="PANTHER" id="PTHR42756">
    <property type="entry name" value="TRANSCRIPTIONAL REGULATOR, MARR"/>
    <property type="match status" value="1"/>
</dbReference>
<feature type="domain" description="HTH marR-type" evidence="4">
    <location>
        <begin position="1"/>
        <end position="142"/>
    </location>
</feature>
<dbReference type="Pfam" id="PF01047">
    <property type="entry name" value="MarR"/>
    <property type="match status" value="1"/>
</dbReference>
<dbReference type="InterPro" id="IPR036390">
    <property type="entry name" value="WH_DNA-bd_sf"/>
</dbReference>
<evidence type="ECO:0000313" key="6">
    <source>
        <dbReference type="Proteomes" id="UP000002068"/>
    </source>
</evidence>
<keyword evidence="1" id="KW-0805">Transcription regulation</keyword>
<protein>
    <submittedName>
        <fullName evidence="5">MarR-family transcriptional regulator</fullName>
    </submittedName>
</protein>
<evidence type="ECO:0000259" key="4">
    <source>
        <dbReference type="PROSITE" id="PS50995"/>
    </source>
</evidence>
<organism evidence="5 6">
    <name type="scientific">Clostridioides difficile (strain CD196)</name>
    <name type="common">Peptoclostridium difficile</name>
    <dbReference type="NCBI Taxonomy" id="645462"/>
    <lineage>
        <taxon>Bacteria</taxon>
        <taxon>Bacillati</taxon>
        <taxon>Bacillota</taxon>
        <taxon>Clostridia</taxon>
        <taxon>Peptostreptococcales</taxon>
        <taxon>Peptostreptococcaceae</taxon>
        <taxon>Clostridioides</taxon>
    </lineage>
</organism>
<evidence type="ECO:0000256" key="2">
    <source>
        <dbReference type="ARBA" id="ARBA00023125"/>
    </source>
</evidence>